<dbReference type="STRING" id="913774.A0A0C3CSE5"/>
<gene>
    <name evidence="1" type="ORF">OIDMADRAFT_18742</name>
</gene>
<proteinExistence type="predicted"/>
<dbReference type="HOGENOM" id="CLU_078025_0_0_1"/>
<sequence>MTAIQITETYNLFRSFHGTTLPLEVCLKIVEEVVDIDPKNVRVLLCLSKGFQSLLKGYEHSITKKLAGDQNLHYPIRPSLASPEYVTFTPLSFPWLSESRLRIAITTFLAQHDISNLKRIGVADTTIQQSNNNLSETGQPTDRIKKDTLLIMFQLVDHASGLKKMHSIRTRQIEFLEMLSALELARLGYFVKTLGLGYAQHMDLLPDRIPIRSIRERICVFENKVLQYGPYFAWAAIAGTERARRWCRIIMLEGLNDMKAFERGQCRAYASLQSVVWKLFCKRADCDLADSWAAMREAIDRETSSEPKQA</sequence>
<keyword evidence="2" id="KW-1185">Reference proteome</keyword>
<reference evidence="1 2" key="1">
    <citation type="submission" date="2014-04" db="EMBL/GenBank/DDBJ databases">
        <authorList>
            <consortium name="DOE Joint Genome Institute"/>
            <person name="Kuo A."/>
            <person name="Martino E."/>
            <person name="Perotto S."/>
            <person name="Kohler A."/>
            <person name="Nagy L.G."/>
            <person name="Floudas D."/>
            <person name="Copeland A."/>
            <person name="Barry K.W."/>
            <person name="Cichocki N."/>
            <person name="Veneault-Fourrey C."/>
            <person name="LaButti K."/>
            <person name="Lindquist E.A."/>
            <person name="Lipzen A."/>
            <person name="Lundell T."/>
            <person name="Morin E."/>
            <person name="Murat C."/>
            <person name="Sun H."/>
            <person name="Tunlid A."/>
            <person name="Henrissat B."/>
            <person name="Grigoriev I.V."/>
            <person name="Hibbett D.S."/>
            <person name="Martin F."/>
            <person name="Nordberg H.P."/>
            <person name="Cantor M.N."/>
            <person name="Hua S.X."/>
        </authorList>
    </citation>
    <scope>NUCLEOTIDE SEQUENCE [LARGE SCALE GENOMIC DNA]</scope>
    <source>
        <strain evidence="1 2">Zn</strain>
    </source>
</reference>
<evidence type="ECO:0000313" key="1">
    <source>
        <dbReference type="EMBL" id="KIN01939.1"/>
    </source>
</evidence>
<organism evidence="1 2">
    <name type="scientific">Oidiodendron maius (strain Zn)</name>
    <dbReference type="NCBI Taxonomy" id="913774"/>
    <lineage>
        <taxon>Eukaryota</taxon>
        <taxon>Fungi</taxon>
        <taxon>Dikarya</taxon>
        <taxon>Ascomycota</taxon>
        <taxon>Pezizomycotina</taxon>
        <taxon>Leotiomycetes</taxon>
        <taxon>Leotiomycetes incertae sedis</taxon>
        <taxon>Myxotrichaceae</taxon>
        <taxon>Oidiodendron</taxon>
    </lineage>
</organism>
<accession>A0A0C3CSE5</accession>
<dbReference type="OrthoDB" id="3511743at2759"/>
<evidence type="ECO:0000313" key="2">
    <source>
        <dbReference type="Proteomes" id="UP000054321"/>
    </source>
</evidence>
<protein>
    <submittedName>
        <fullName evidence="1">Uncharacterized protein</fullName>
    </submittedName>
</protein>
<dbReference type="EMBL" id="KN832875">
    <property type="protein sequence ID" value="KIN01939.1"/>
    <property type="molecule type" value="Genomic_DNA"/>
</dbReference>
<reference evidence="2" key="2">
    <citation type="submission" date="2015-01" db="EMBL/GenBank/DDBJ databases">
        <title>Evolutionary Origins and Diversification of the Mycorrhizal Mutualists.</title>
        <authorList>
            <consortium name="DOE Joint Genome Institute"/>
            <consortium name="Mycorrhizal Genomics Consortium"/>
            <person name="Kohler A."/>
            <person name="Kuo A."/>
            <person name="Nagy L.G."/>
            <person name="Floudas D."/>
            <person name="Copeland A."/>
            <person name="Barry K.W."/>
            <person name="Cichocki N."/>
            <person name="Veneault-Fourrey C."/>
            <person name="LaButti K."/>
            <person name="Lindquist E.A."/>
            <person name="Lipzen A."/>
            <person name="Lundell T."/>
            <person name="Morin E."/>
            <person name="Murat C."/>
            <person name="Riley R."/>
            <person name="Ohm R."/>
            <person name="Sun H."/>
            <person name="Tunlid A."/>
            <person name="Henrissat B."/>
            <person name="Grigoriev I.V."/>
            <person name="Hibbett D.S."/>
            <person name="Martin F."/>
        </authorList>
    </citation>
    <scope>NUCLEOTIDE SEQUENCE [LARGE SCALE GENOMIC DNA]</scope>
    <source>
        <strain evidence="2">Zn</strain>
    </source>
</reference>
<dbReference type="AlphaFoldDB" id="A0A0C3CSE5"/>
<dbReference type="Proteomes" id="UP000054321">
    <property type="component" value="Unassembled WGS sequence"/>
</dbReference>
<name>A0A0C3CSE5_OIDMZ</name>
<dbReference type="InParanoid" id="A0A0C3CSE5"/>